<dbReference type="STRING" id="561365.SAMN05660866_00443"/>
<sequence>MNKIDFVLFIKPKKSPKRAFLISIVTDFYSSSDVSLVSSFSLEKSAISLSDNILYH</sequence>
<proteinExistence type="predicted"/>
<keyword evidence="2" id="KW-1185">Reference proteome</keyword>
<dbReference type="Proteomes" id="UP000190339">
    <property type="component" value="Unassembled WGS sequence"/>
</dbReference>
<evidence type="ECO:0000313" key="1">
    <source>
        <dbReference type="EMBL" id="SKB27418.1"/>
    </source>
</evidence>
<reference evidence="2" key="1">
    <citation type="submission" date="2017-02" db="EMBL/GenBank/DDBJ databases">
        <authorList>
            <person name="Varghese N."/>
            <person name="Submissions S."/>
        </authorList>
    </citation>
    <scope>NUCLEOTIDE SEQUENCE [LARGE SCALE GENOMIC DNA]</scope>
    <source>
        <strain evidence="2">DSM 23546</strain>
    </source>
</reference>
<protein>
    <submittedName>
        <fullName evidence="1">Uncharacterized protein</fullName>
    </submittedName>
</protein>
<name>A0A1T4ZXG4_9FLAO</name>
<dbReference type="AlphaFoldDB" id="A0A1T4ZXG4"/>
<evidence type="ECO:0000313" key="2">
    <source>
        <dbReference type="Proteomes" id="UP000190339"/>
    </source>
</evidence>
<organism evidence="1 2">
    <name type="scientific">Maribacter arcticus</name>
    <dbReference type="NCBI Taxonomy" id="561365"/>
    <lineage>
        <taxon>Bacteria</taxon>
        <taxon>Pseudomonadati</taxon>
        <taxon>Bacteroidota</taxon>
        <taxon>Flavobacteriia</taxon>
        <taxon>Flavobacteriales</taxon>
        <taxon>Flavobacteriaceae</taxon>
        <taxon>Maribacter</taxon>
    </lineage>
</organism>
<accession>A0A1T4ZXG4</accession>
<dbReference type="EMBL" id="FUYL01000001">
    <property type="protein sequence ID" value="SKB27418.1"/>
    <property type="molecule type" value="Genomic_DNA"/>
</dbReference>
<gene>
    <name evidence="1" type="ORF">SAMN05660866_00443</name>
</gene>